<dbReference type="RefSeq" id="WP_147713804.1">
    <property type="nucleotide sequence ID" value="NZ_VKAD01000001.1"/>
</dbReference>
<gene>
    <name evidence="2" type="ORF">FME95_07665</name>
</gene>
<dbReference type="InterPro" id="IPR007374">
    <property type="entry name" value="ASCH_domain"/>
</dbReference>
<feature type="domain" description="ASCH" evidence="1">
    <location>
        <begin position="5"/>
        <end position="99"/>
    </location>
</feature>
<keyword evidence="3" id="KW-1185">Reference proteome</keyword>
<dbReference type="EMBL" id="VKAD01000001">
    <property type="protein sequence ID" value="TXR54406.1"/>
    <property type="molecule type" value="Genomic_DNA"/>
</dbReference>
<dbReference type="SMART" id="SM01022">
    <property type="entry name" value="ASCH"/>
    <property type="match status" value="1"/>
</dbReference>
<evidence type="ECO:0000313" key="2">
    <source>
        <dbReference type="EMBL" id="TXR54406.1"/>
    </source>
</evidence>
<dbReference type="OrthoDB" id="9800495at2"/>
<evidence type="ECO:0000259" key="1">
    <source>
        <dbReference type="SMART" id="SM01022"/>
    </source>
</evidence>
<protein>
    <submittedName>
        <fullName evidence="2">ASCH domain-containing protein</fullName>
    </submittedName>
</protein>
<dbReference type="AlphaFoldDB" id="A0A5C8ZBX2"/>
<comment type="caution">
    <text evidence="2">The sequence shown here is derived from an EMBL/GenBank/DDBJ whole genome shotgun (WGS) entry which is preliminary data.</text>
</comment>
<dbReference type="Gene3D" id="2.30.130.30">
    <property type="entry name" value="Hypothetical protein"/>
    <property type="match status" value="1"/>
</dbReference>
<accession>A0A5C8ZBX2</accession>
<proteinExistence type="predicted"/>
<organism evidence="2 3">
    <name type="scientific">Reinekea thalattae</name>
    <dbReference type="NCBI Taxonomy" id="2593301"/>
    <lineage>
        <taxon>Bacteria</taxon>
        <taxon>Pseudomonadati</taxon>
        <taxon>Pseudomonadota</taxon>
        <taxon>Gammaproteobacteria</taxon>
        <taxon>Oceanospirillales</taxon>
        <taxon>Saccharospirillaceae</taxon>
        <taxon>Reinekea</taxon>
    </lineage>
</organism>
<dbReference type="Proteomes" id="UP000321764">
    <property type="component" value="Unassembled WGS sequence"/>
</dbReference>
<dbReference type="Pfam" id="PF04266">
    <property type="entry name" value="ASCH"/>
    <property type="match status" value="1"/>
</dbReference>
<dbReference type="SUPFAM" id="SSF88697">
    <property type="entry name" value="PUA domain-like"/>
    <property type="match status" value="1"/>
</dbReference>
<reference evidence="2 3" key="1">
    <citation type="submission" date="2019-07" db="EMBL/GenBank/DDBJ databases">
        <title>Reinekea sp. strain SSH23 genome sequencing and assembly.</title>
        <authorList>
            <person name="Kim I."/>
        </authorList>
    </citation>
    <scope>NUCLEOTIDE SEQUENCE [LARGE SCALE GENOMIC DNA]</scope>
    <source>
        <strain evidence="2 3">SSH23</strain>
    </source>
</reference>
<dbReference type="InterPro" id="IPR015947">
    <property type="entry name" value="PUA-like_sf"/>
</dbReference>
<evidence type="ECO:0000313" key="3">
    <source>
        <dbReference type="Proteomes" id="UP000321764"/>
    </source>
</evidence>
<sequence>MNVLLSIKPEYVERIFSGEKKFEYRKSIFKRNDIKKIVIYSTMPEGKIVGEFSIEQIHDNSPELIWKKTKKSSGIQKSFFDSYFIGRKKAYAIEIADVIKYDTPIKLSQLSKKVTAPQSFSYLNDDMFPKMA</sequence>
<name>A0A5C8ZBX2_9GAMM</name>